<keyword evidence="1" id="KW-0472">Membrane</keyword>
<evidence type="ECO:0000313" key="3">
    <source>
        <dbReference type="EMBL" id="CAB4648308.1"/>
    </source>
</evidence>
<proteinExistence type="predicted"/>
<feature type="transmembrane region" description="Helical" evidence="1">
    <location>
        <begin position="54"/>
        <end position="77"/>
    </location>
</feature>
<dbReference type="Gene3D" id="2.60.200.20">
    <property type="match status" value="1"/>
</dbReference>
<dbReference type="SUPFAM" id="SSF49879">
    <property type="entry name" value="SMAD/FHA domain"/>
    <property type="match status" value="1"/>
</dbReference>
<feature type="transmembrane region" description="Helical" evidence="1">
    <location>
        <begin position="89"/>
        <end position="111"/>
    </location>
</feature>
<feature type="transmembrane region" description="Helical" evidence="1">
    <location>
        <begin position="210"/>
        <end position="230"/>
    </location>
</feature>
<feature type="domain" description="YscD cytoplasmic" evidence="2">
    <location>
        <begin position="267"/>
        <end position="358"/>
    </location>
</feature>
<gene>
    <name evidence="3" type="ORF">UFOPK2157_01094</name>
</gene>
<evidence type="ECO:0000259" key="2">
    <source>
        <dbReference type="Pfam" id="PF16697"/>
    </source>
</evidence>
<evidence type="ECO:0000256" key="1">
    <source>
        <dbReference type="SAM" id="Phobius"/>
    </source>
</evidence>
<accession>A0A6J6KGQ9</accession>
<dbReference type="InterPro" id="IPR032030">
    <property type="entry name" value="YscD_cytoplasmic_dom"/>
</dbReference>
<keyword evidence="1" id="KW-0812">Transmembrane</keyword>
<protein>
    <submittedName>
        <fullName evidence="3">Unannotated protein</fullName>
    </submittedName>
</protein>
<feature type="transmembrane region" description="Helical" evidence="1">
    <location>
        <begin position="236"/>
        <end position="257"/>
    </location>
</feature>
<keyword evidence="1" id="KW-1133">Transmembrane helix</keyword>
<dbReference type="EMBL" id="CAEZVW010000079">
    <property type="protein sequence ID" value="CAB4648308.1"/>
    <property type="molecule type" value="Genomic_DNA"/>
</dbReference>
<organism evidence="3">
    <name type="scientific">freshwater metagenome</name>
    <dbReference type="NCBI Taxonomy" id="449393"/>
    <lineage>
        <taxon>unclassified sequences</taxon>
        <taxon>metagenomes</taxon>
        <taxon>ecological metagenomes</taxon>
    </lineage>
</organism>
<dbReference type="InterPro" id="IPR008984">
    <property type="entry name" value="SMAD_FHA_dom_sf"/>
</dbReference>
<dbReference type="AlphaFoldDB" id="A0A6J6KGQ9"/>
<dbReference type="CDD" id="cd00060">
    <property type="entry name" value="FHA"/>
    <property type="match status" value="1"/>
</dbReference>
<sequence length="372" mass="39203">MAQEDNRIRISMSDLESVEVTKRVTEMTDAQKIALIRPIGDPTQNSNTNAGIKAILYLTGAGLLGGFIAFLLIKLVLNGVLSAQSEESATFSNLGFSFILAFAIGLTVSILDAASTRIGSKILSAAAIAVPTALTLGLALGAIANFYYTNTMQDIVSKAYEKVAAGESTESVTRWLTSSTHFPRGLAWLICGLAAGLTVGIASRSLKRTGLTAGGGALGGFLGGFVFDFIPQDLEWVAQMSGICITGLLIGSSVALLEQAARTQWIEIIAGGMAGKQFILYKTDISIGSSPSADITLIKDSAIAPLHARIYSQGGRTVLESLNPGLPCSVDGAVDMRFFLTDTSTITLGSTQIRFREKKNQKNPTQGVGRLN</sequence>
<reference evidence="3" key="1">
    <citation type="submission" date="2020-05" db="EMBL/GenBank/DDBJ databases">
        <authorList>
            <person name="Chiriac C."/>
            <person name="Salcher M."/>
            <person name="Ghai R."/>
            <person name="Kavagutti S V."/>
        </authorList>
    </citation>
    <scope>NUCLEOTIDE SEQUENCE</scope>
</reference>
<dbReference type="Pfam" id="PF16697">
    <property type="entry name" value="Yop-YscD_cpl"/>
    <property type="match status" value="1"/>
</dbReference>
<feature type="transmembrane region" description="Helical" evidence="1">
    <location>
        <begin position="185"/>
        <end position="203"/>
    </location>
</feature>
<name>A0A6J6KGQ9_9ZZZZ</name>
<feature type="transmembrane region" description="Helical" evidence="1">
    <location>
        <begin position="123"/>
        <end position="148"/>
    </location>
</feature>